<evidence type="ECO:0000313" key="2">
    <source>
        <dbReference type="Proteomes" id="UP000789706"/>
    </source>
</evidence>
<dbReference type="Gene3D" id="3.30.420.10">
    <property type="entry name" value="Ribonuclease H-like superfamily/Ribonuclease H"/>
    <property type="match status" value="1"/>
</dbReference>
<dbReference type="GO" id="GO:0003676">
    <property type="term" value="F:nucleic acid binding"/>
    <property type="evidence" value="ECO:0007669"/>
    <property type="project" value="InterPro"/>
</dbReference>
<accession>A0A9N9FSG2</accession>
<dbReference type="SUPFAM" id="SSF53098">
    <property type="entry name" value="Ribonuclease H-like"/>
    <property type="match status" value="1"/>
</dbReference>
<dbReference type="InterPro" id="IPR012337">
    <property type="entry name" value="RNaseH-like_sf"/>
</dbReference>
<sequence>MKNFYNDINPYIDLCSSFQKNNGIWFSKEFYKHITVGKEIRKRKFDNFSSDKVLVQHYLQLGRNLERLLPCDQCPLNTHNNKKDNRCLVLMKRDEILQIPVKRSKVSTSQLLPNKNKPRIKMPLSDIVKTYRIINETSDTINRNKMEKDSQVLSSQSEVPDHQRLDMTIKEKFLNKWFITTDVIIKKLLRVAEEISHVKSYSVYIDDSKQDFQGCNIMGLGWIIPTSDIITKILRNKEKIYDNNIILSAAAQQIIHELKTKICLKKVEAHADIEYNEMADHLAQVSSIAPFKDPRISINSHSLNHLKVIPTWNDLTLEFSIKTMTKKLSSEIWNQKWLQQNRTRLWIHTNKAKNINWELPWKTVHQTKISSLFSSFEKAAMRKFSLKLINNELPRLDNLHKRNPLLYTSNTCNFCQIEIKK</sequence>
<name>A0A9N9FSG2_9GLOM</name>
<protein>
    <submittedName>
        <fullName evidence="1">7439_t:CDS:1</fullName>
    </submittedName>
</protein>
<evidence type="ECO:0000313" key="1">
    <source>
        <dbReference type="EMBL" id="CAG8553135.1"/>
    </source>
</evidence>
<dbReference type="Proteomes" id="UP000789706">
    <property type="component" value="Unassembled WGS sequence"/>
</dbReference>
<keyword evidence="2" id="KW-1185">Reference proteome</keyword>
<comment type="caution">
    <text evidence="1">The sequence shown here is derived from an EMBL/GenBank/DDBJ whole genome shotgun (WGS) entry which is preliminary data.</text>
</comment>
<organism evidence="1 2">
    <name type="scientific">Diversispora eburnea</name>
    <dbReference type="NCBI Taxonomy" id="1213867"/>
    <lineage>
        <taxon>Eukaryota</taxon>
        <taxon>Fungi</taxon>
        <taxon>Fungi incertae sedis</taxon>
        <taxon>Mucoromycota</taxon>
        <taxon>Glomeromycotina</taxon>
        <taxon>Glomeromycetes</taxon>
        <taxon>Diversisporales</taxon>
        <taxon>Diversisporaceae</taxon>
        <taxon>Diversispora</taxon>
    </lineage>
</organism>
<dbReference type="AlphaFoldDB" id="A0A9N9FSG2"/>
<gene>
    <name evidence="1" type="ORF">DEBURN_LOCUS7203</name>
</gene>
<dbReference type="InterPro" id="IPR036397">
    <property type="entry name" value="RNaseH_sf"/>
</dbReference>
<dbReference type="OrthoDB" id="128665at2759"/>
<reference evidence="1" key="1">
    <citation type="submission" date="2021-06" db="EMBL/GenBank/DDBJ databases">
        <authorList>
            <person name="Kallberg Y."/>
            <person name="Tangrot J."/>
            <person name="Rosling A."/>
        </authorList>
    </citation>
    <scope>NUCLEOTIDE SEQUENCE</scope>
    <source>
        <strain evidence="1">AZ414A</strain>
    </source>
</reference>
<proteinExistence type="predicted"/>
<dbReference type="EMBL" id="CAJVPK010000835">
    <property type="protein sequence ID" value="CAG8553135.1"/>
    <property type="molecule type" value="Genomic_DNA"/>
</dbReference>